<feature type="transmembrane region" description="Helical" evidence="1">
    <location>
        <begin position="81"/>
        <end position="105"/>
    </location>
</feature>
<reference evidence="2" key="1">
    <citation type="journal article" date="2020" name="Nature">
        <title>Giant virus diversity and host interactions through global metagenomics.</title>
        <authorList>
            <person name="Schulz F."/>
            <person name="Roux S."/>
            <person name="Paez-Espino D."/>
            <person name="Jungbluth S."/>
            <person name="Walsh D.A."/>
            <person name="Denef V.J."/>
            <person name="McMahon K.D."/>
            <person name="Konstantinidis K.T."/>
            <person name="Eloe-Fadrosh E.A."/>
            <person name="Kyrpides N.C."/>
            <person name="Woyke T."/>
        </authorList>
    </citation>
    <scope>NUCLEOTIDE SEQUENCE</scope>
    <source>
        <strain evidence="2">GVMAG-M-3300023184-165</strain>
    </source>
</reference>
<accession>A0A6C0HRX6</accession>
<keyword evidence="1" id="KW-0812">Transmembrane</keyword>
<name>A0A6C0HRX6_9ZZZZ</name>
<organism evidence="2">
    <name type="scientific">viral metagenome</name>
    <dbReference type="NCBI Taxonomy" id="1070528"/>
    <lineage>
        <taxon>unclassified sequences</taxon>
        <taxon>metagenomes</taxon>
        <taxon>organismal metagenomes</taxon>
    </lineage>
</organism>
<evidence type="ECO:0000256" key="1">
    <source>
        <dbReference type="SAM" id="Phobius"/>
    </source>
</evidence>
<keyword evidence="1" id="KW-0472">Membrane</keyword>
<sequence length="107" mass="12740">MYDAFYRMHKAYHSKYSYNPSLIIGNKNLKNTALMKYANESLKKSIRKIQDRYNKDTNYKLKKNINRELTRMNHVNSDAHFILDVTIFSGICLGLLSTYLVNYFMNR</sequence>
<dbReference type="AlphaFoldDB" id="A0A6C0HRX6"/>
<protein>
    <submittedName>
        <fullName evidence="2">Uncharacterized protein</fullName>
    </submittedName>
</protein>
<proteinExistence type="predicted"/>
<dbReference type="EMBL" id="MN740004">
    <property type="protein sequence ID" value="QHT82896.1"/>
    <property type="molecule type" value="Genomic_DNA"/>
</dbReference>
<evidence type="ECO:0000313" key="2">
    <source>
        <dbReference type="EMBL" id="QHT82896.1"/>
    </source>
</evidence>
<keyword evidence="1" id="KW-1133">Transmembrane helix</keyword>